<dbReference type="RefSeq" id="WP_068993435.1">
    <property type="nucleotide sequence ID" value="NZ_BMJN01000041.1"/>
</dbReference>
<dbReference type="Proteomes" id="UP000660801">
    <property type="component" value="Unassembled WGS sequence"/>
</dbReference>
<protein>
    <submittedName>
        <fullName evidence="4">Glycosyl hydrolase family 8</fullName>
    </submittedName>
</protein>
<keyword evidence="1" id="KW-0328">Glycosyltransferase</keyword>
<name>A0A917AB82_9STRE</name>
<evidence type="ECO:0000256" key="1">
    <source>
        <dbReference type="ARBA" id="ARBA00022676"/>
    </source>
</evidence>
<dbReference type="PANTHER" id="PTHR13778:SF47">
    <property type="entry name" value="LIPOPOLYSACCHARIDE 1,3-GALACTOSYLTRANSFERASE"/>
    <property type="match status" value="1"/>
</dbReference>
<dbReference type="InterPro" id="IPR002495">
    <property type="entry name" value="Glyco_trans_8"/>
</dbReference>
<keyword evidence="2" id="KW-0808">Transferase</keyword>
<keyword evidence="3" id="KW-0479">Metal-binding</keyword>
<proteinExistence type="predicted"/>
<dbReference type="CDD" id="cd04194">
    <property type="entry name" value="GT8_A4GalT_like"/>
    <property type="match status" value="1"/>
</dbReference>
<reference evidence="4" key="1">
    <citation type="journal article" date="2014" name="Int. J. Syst. Evol. Microbiol.">
        <title>Complete genome sequence of Corynebacterium casei LMG S-19264T (=DSM 44701T), isolated from a smear-ripened cheese.</title>
        <authorList>
            <consortium name="US DOE Joint Genome Institute (JGI-PGF)"/>
            <person name="Walter F."/>
            <person name="Albersmeier A."/>
            <person name="Kalinowski J."/>
            <person name="Ruckert C."/>
        </authorList>
    </citation>
    <scope>NUCLEOTIDE SEQUENCE</scope>
    <source>
        <strain evidence="4">CGMCC 1.15533</strain>
    </source>
</reference>
<comment type="caution">
    <text evidence="4">The sequence shown here is derived from an EMBL/GenBank/DDBJ whole genome shotgun (WGS) entry which is preliminary data.</text>
</comment>
<evidence type="ECO:0000313" key="4">
    <source>
        <dbReference type="EMBL" id="GGE36575.1"/>
    </source>
</evidence>
<dbReference type="EMBL" id="BMJN01000041">
    <property type="protein sequence ID" value="GGE36575.1"/>
    <property type="molecule type" value="Genomic_DNA"/>
</dbReference>
<dbReference type="GO" id="GO:0016757">
    <property type="term" value="F:glycosyltransferase activity"/>
    <property type="evidence" value="ECO:0007669"/>
    <property type="project" value="UniProtKB-KW"/>
</dbReference>
<dbReference type="SUPFAM" id="SSF53448">
    <property type="entry name" value="Nucleotide-diphospho-sugar transferases"/>
    <property type="match status" value="1"/>
</dbReference>
<dbReference type="GO" id="GO:0046872">
    <property type="term" value="F:metal ion binding"/>
    <property type="evidence" value="ECO:0007669"/>
    <property type="project" value="UniProtKB-KW"/>
</dbReference>
<accession>A0A917AB82</accession>
<dbReference type="Pfam" id="PF01501">
    <property type="entry name" value="Glyco_transf_8"/>
    <property type="match status" value="1"/>
</dbReference>
<keyword evidence="4" id="KW-0378">Hydrolase</keyword>
<reference evidence="4" key="2">
    <citation type="submission" date="2020-09" db="EMBL/GenBank/DDBJ databases">
        <authorList>
            <person name="Sun Q."/>
            <person name="Zhou Y."/>
        </authorList>
    </citation>
    <scope>NUCLEOTIDE SEQUENCE</scope>
    <source>
        <strain evidence="4">CGMCC 1.15533</strain>
    </source>
</reference>
<gene>
    <name evidence="4" type="ORF">GCM10011510_17420</name>
</gene>
<dbReference type="InterPro" id="IPR029044">
    <property type="entry name" value="Nucleotide-diphossugar_trans"/>
</dbReference>
<dbReference type="Gene3D" id="3.90.550.10">
    <property type="entry name" value="Spore Coat Polysaccharide Biosynthesis Protein SpsA, Chain A"/>
    <property type="match status" value="1"/>
</dbReference>
<keyword evidence="5" id="KW-1185">Reference proteome</keyword>
<dbReference type="AlphaFoldDB" id="A0A917AB82"/>
<sequence length="397" mass="46669">MMSRNAIVFAADNQYVSQLTTAIKSVCAHNQHIKFYILNDDISKEWFLLMSEHLAMLDCTIQDVKLVGMDFEKYPNHFGHINHVTYFRYMIPEVVPEDRVLYLDTDIIVTGDVTSLFLRNMEGKMLAAVRDVDEIYSSRTDFNAGVLLLNLIECRKQKFTKHLLEITEHRAAELLWGDQSALNLLCPDYIALERTYNCQVGQDTYHNFEQISTLPTIIHYSSPHKPWNTYSGIRLRNLWWFYHDLDWAEIRGYWKIRSRKYERFEKVRPHQCFILTNSQSIAHIDYLSDKLPEIQFNIAAYSPMGPDLLNLADKENIFLYPSANSLTIQRLLEESTYYLDINHYTEVDDIVEEAKQKGKKLFTFDHTMHRDASYYDGIVSHDNPYEMLQLVKESLDE</sequence>
<dbReference type="GO" id="GO:0016787">
    <property type="term" value="F:hydrolase activity"/>
    <property type="evidence" value="ECO:0007669"/>
    <property type="project" value="UniProtKB-KW"/>
</dbReference>
<dbReference type="PANTHER" id="PTHR13778">
    <property type="entry name" value="GLYCOSYLTRANSFERASE 8 DOMAIN-CONTAINING PROTEIN"/>
    <property type="match status" value="1"/>
</dbReference>
<dbReference type="InterPro" id="IPR050748">
    <property type="entry name" value="Glycosyltrans_8_dom-fam"/>
</dbReference>
<evidence type="ECO:0000313" key="5">
    <source>
        <dbReference type="Proteomes" id="UP000660801"/>
    </source>
</evidence>
<evidence type="ECO:0000256" key="3">
    <source>
        <dbReference type="ARBA" id="ARBA00022723"/>
    </source>
</evidence>
<organism evidence="4 5">
    <name type="scientific">Streptococcus himalayensis</name>
    <dbReference type="NCBI Taxonomy" id="1888195"/>
    <lineage>
        <taxon>Bacteria</taxon>
        <taxon>Bacillati</taxon>
        <taxon>Bacillota</taxon>
        <taxon>Bacilli</taxon>
        <taxon>Lactobacillales</taxon>
        <taxon>Streptococcaceae</taxon>
        <taxon>Streptococcus</taxon>
    </lineage>
</organism>
<evidence type="ECO:0000256" key="2">
    <source>
        <dbReference type="ARBA" id="ARBA00022679"/>
    </source>
</evidence>